<comment type="caution">
    <text evidence="1">The sequence shown here is derived from an EMBL/GenBank/DDBJ whole genome shotgun (WGS) entry which is preliminary data.</text>
</comment>
<protein>
    <submittedName>
        <fullName evidence="1">Uncharacterized protein</fullName>
    </submittedName>
</protein>
<sequence>MCCDEATRAGEADCSDFDSELLSYRAAVLHYAVSEAAVALGSDLHVVGALQQNGLLQVAR</sequence>
<reference evidence="1 2" key="1">
    <citation type="submission" date="2019-03" db="EMBL/GenBank/DDBJ databases">
        <title>First draft genome of Liparis tanakae, snailfish: a comprehensive survey of snailfish specific genes.</title>
        <authorList>
            <person name="Kim W."/>
            <person name="Song I."/>
            <person name="Jeong J.-H."/>
            <person name="Kim D."/>
            <person name="Kim S."/>
            <person name="Ryu S."/>
            <person name="Song J.Y."/>
            <person name="Lee S.K."/>
        </authorList>
    </citation>
    <scope>NUCLEOTIDE SEQUENCE [LARGE SCALE GENOMIC DNA]</scope>
    <source>
        <tissue evidence="1">Muscle</tissue>
    </source>
</reference>
<dbReference type="EMBL" id="SRLO01000041">
    <property type="protein sequence ID" value="TNN82198.1"/>
    <property type="molecule type" value="Genomic_DNA"/>
</dbReference>
<evidence type="ECO:0000313" key="1">
    <source>
        <dbReference type="EMBL" id="TNN82198.1"/>
    </source>
</evidence>
<dbReference type="AlphaFoldDB" id="A0A4Z2IXG8"/>
<name>A0A4Z2IXG8_9TELE</name>
<dbReference type="Proteomes" id="UP000314294">
    <property type="component" value="Unassembled WGS sequence"/>
</dbReference>
<organism evidence="1 2">
    <name type="scientific">Liparis tanakae</name>
    <name type="common">Tanaka's snailfish</name>
    <dbReference type="NCBI Taxonomy" id="230148"/>
    <lineage>
        <taxon>Eukaryota</taxon>
        <taxon>Metazoa</taxon>
        <taxon>Chordata</taxon>
        <taxon>Craniata</taxon>
        <taxon>Vertebrata</taxon>
        <taxon>Euteleostomi</taxon>
        <taxon>Actinopterygii</taxon>
        <taxon>Neopterygii</taxon>
        <taxon>Teleostei</taxon>
        <taxon>Neoteleostei</taxon>
        <taxon>Acanthomorphata</taxon>
        <taxon>Eupercaria</taxon>
        <taxon>Perciformes</taxon>
        <taxon>Cottioidei</taxon>
        <taxon>Cottales</taxon>
        <taxon>Liparidae</taxon>
        <taxon>Liparis</taxon>
    </lineage>
</organism>
<accession>A0A4Z2IXG8</accession>
<gene>
    <name evidence="1" type="ORF">EYF80_007566</name>
</gene>
<keyword evidence="2" id="KW-1185">Reference proteome</keyword>
<proteinExistence type="predicted"/>
<evidence type="ECO:0000313" key="2">
    <source>
        <dbReference type="Proteomes" id="UP000314294"/>
    </source>
</evidence>